<comment type="similarity">
    <text evidence="2">Belongs to the diphthine synthase family.</text>
</comment>
<dbReference type="AlphaFoldDB" id="A0A2T9WKX8"/>
<reference evidence="8" key="2">
    <citation type="submission" date="2017-05" db="EMBL/GenBank/DDBJ databases">
        <authorList>
            <person name="Song R."/>
            <person name="Chenine A.L."/>
            <person name="Ruprecht R.M."/>
        </authorList>
    </citation>
    <scope>NUCLEOTIDE SEQUENCE</scope>
    <source>
        <strain evidence="8">SCGC AB-777_F03</strain>
    </source>
</reference>
<accession>A0A2T9WKX8</accession>
<evidence type="ECO:0000256" key="2">
    <source>
        <dbReference type="ARBA" id="ARBA00006729"/>
    </source>
</evidence>
<name>A0A2T9WKX8_NANST</name>
<keyword evidence="3" id="KW-0489">Methyltransferase</keyword>
<organism evidence="8">
    <name type="scientific">Nanobsidianus stetteri</name>
    <dbReference type="NCBI Taxonomy" id="1294122"/>
    <lineage>
        <taxon>Archaea</taxon>
        <taxon>Nanobdellota</taxon>
        <taxon>Candidatus Nanoarchaeia</taxon>
        <taxon>Nanoarchaeales</taxon>
        <taxon>Nanopusillaceae</taxon>
        <taxon>Candidatus Nanobsidianus</taxon>
    </lineage>
</organism>
<dbReference type="SUPFAM" id="SSF53790">
    <property type="entry name" value="Tetrapyrrole methylase"/>
    <property type="match status" value="1"/>
</dbReference>
<comment type="pathway">
    <text evidence="1">Protein modification; peptidyl-diphthamide biosynthesis.</text>
</comment>
<dbReference type="GO" id="GO:0032259">
    <property type="term" value="P:methylation"/>
    <property type="evidence" value="ECO:0007669"/>
    <property type="project" value="UniProtKB-KW"/>
</dbReference>
<evidence type="ECO:0000256" key="4">
    <source>
        <dbReference type="ARBA" id="ARBA00022679"/>
    </source>
</evidence>
<dbReference type="GO" id="GO:0017183">
    <property type="term" value="P:protein histidyl modification to diphthamide"/>
    <property type="evidence" value="ECO:0007669"/>
    <property type="project" value="UniProtKB-UniPathway"/>
</dbReference>
<keyword evidence="5 6" id="KW-0949">S-adenosyl-L-methionine</keyword>
<feature type="binding site" evidence="6">
    <location>
        <position position="175"/>
    </location>
    <ligand>
        <name>S-adenosyl-L-methionine</name>
        <dbReference type="ChEBI" id="CHEBI:59789"/>
    </ligand>
</feature>
<feature type="domain" description="Tetrapyrrole methylase" evidence="7">
    <location>
        <begin position="27"/>
        <end position="232"/>
    </location>
</feature>
<dbReference type="CDD" id="cd11647">
    <property type="entry name" value="DHP5_DphB"/>
    <property type="match status" value="1"/>
</dbReference>
<dbReference type="Pfam" id="PF00590">
    <property type="entry name" value="TP_methylase"/>
    <property type="match status" value="1"/>
</dbReference>
<evidence type="ECO:0000256" key="6">
    <source>
        <dbReference type="PIRSR" id="PIRSR036432-1"/>
    </source>
</evidence>
<dbReference type="Gene3D" id="3.30.950.10">
    <property type="entry name" value="Methyltransferase, Cobalt-precorrin-4 Transmethylase, Domain 2"/>
    <property type="match status" value="1"/>
</dbReference>
<dbReference type="PANTHER" id="PTHR10882:SF0">
    <property type="entry name" value="DIPHTHINE METHYL ESTER SYNTHASE"/>
    <property type="match status" value="1"/>
</dbReference>
<evidence type="ECO:0000313" key="8">
    <source>
        <dbReference type="EMBL" id="PVU68487.1"/>
    </source>
</evidence>
<comment type="caution">
    <text evidence="8">The sequence shown here is derived from an EMBL/GenBank/DDBJ whole genome shotgun (WGS) entry which is preliminary data.</text>
</comment>
<proteinExistence type="inferred from homology"/>
<sequence length="262" mass="31091">MEINLRKSKLKISLIYKMFILSGLGQNKDEIPYGLIEEIKNADLIFLEYYTNFIDKETKEFLLNIRKDINIVDRNFVELELEKIILNNRDKKIILITSGNPLFATTHMYFIELCKKNNIEFKIINSPSIFDEIGKIGLFLYKFGRTVSISFHESTEFYDYIIRNYKNNLHTLVLLDLDPINNKYLDHKEAIKRLLEIDNKREKIFSENFKLIVCSNLNRKNEKIYYKEIKELLNMNLDPPICIIIPSNLNKIELEFLLCMIS</sequence>
<evidence type="ECO:0000256" key="3">
    <source>
        <dbReference type="ARBA" id="ARBA00022603"/>
    </source>
</evidence>
<dbReference type="EMBL" id="QEFP01000010">
    <property type="protein sequence ID" value="PVU68487.1"/>
    <property type="molecule type" value="Genomic_DNA"/>
</dbReference>
<dbReference type="NCBIfam" id="TIGR00522">
    <property type="entry name" value="dph5"/>
    <property type="match status" value="1"/>
</dbReference>
<feature type="binding site" evidence="6">
    <location>
        <position position="217"/>
    </location>
    <ligand>
        <name>S-adenosyl-L-methionine</name>
        <dbReference type="ChEBI" id="CHEBI:59789"/>
    </ligand>
</feature>
<dbReference type="PIRSF" id="PIRSF036432">
    <property type="entry name" value="Diphthine_synth"/>
    <property type="match status" value="1"/>
</dbReference>
<dbReference type="InterPro" id="IPR014777">
    <property type="entry name" value="4pyrrole_Mease_sub1"/>
</dbReference>
<dbReference type="UniPathway" id="UPA00559"/>
<evidence type="ECO:0000256" key="5">
    <source>
        <dbReference type="ARBA" id="ARBA00022691"/>
    </source>
</evidence>
<gene>
    <name evidence="8" type="primary">dph5</name>
    <name evidence="8" type="ORF">DDW03_02320</name>
</gene>
<evidence type="ECO:0000256" key="1">
    <source>
        <dbReference type="ARBA" id="ARBA00005156"/>
    </source>
</evidence>
<dbReference type="InterPro" id="IPR014776">
    <property type="entry name" value="4pyrrole_Mease_sub2"/>
</dbReference>
<dbReference type="PANTHER" id="PTHR10882">
    <property type="entry name" value="DIPHTHINE SYNTHASE"/>
    <property type="match status" value="1"/>
</dbReference>
<dbReference type="InterPro" id="IPR004551">
    <property type="entry name" value="Dphthn_synthase"/>
</dbReference>
<reference evidence="8" key="1">
    <citation type="journal article" date="2015" name="Appl. Environ. Microbiol.">
        <title>Nanoarchaeota, Their Sulfolobales Host, and Nanoarchaeota Virus Distribution across Yellowstone National Park Hot Springs.</title>
        <authorList>
            <person name="Munson-McGee J.H."/>
            <person name="Field E.K."/>
            <person name="Bateson M."/>
            <person name="Rooney C."/>
            <person name="Stepanauskas R."/>
            <person name="Young M.J."/>
        </authorList>
    </citation>
    <scope>NUCLEOTIDE SEQUENCE [LARGE SCALE GENOMIC DNA]</scope>
    <source>
        <strain evidence="8">SCGC AB-777_F03</strain>
    </source>
</reference>
<dbReference type="InterPro" id="IPR000878">
    <property type="entry name" value="4pyrrol_Mease"/>
</dbReference>
<evidence type="ECO:0000259" key="7">
    <source>
        <dbReference type="Pfam" id="PF00590"/>
    </source>
</evidence>
<dbReference type="GO" id="GO:0004164">
    <property type="term" value="F:diphthine synthase activity"/>
    <property type="evidence" value="ECO:0007669"/>
    <property type="project" value="InterPro"/>
</dbReference>
<feature type="binding site" evidence="6">
    <location>
        <begin position="128"/>
        <end position="129"/>
    </location>
    <ligand>
        <name>S-adenosyl-L-methionine</name>
        <dbReference type="ChEBI" id="CHEBI:59789"/>
    </ligand>
</feature>
<dbReference type="Gene3D" id="3.40.1010.10">
    <property type="entry name" value="Cobalt-precorrin-4 Transmethylase, Domain 1"/>
    <property type="match status" value="1"/>
</dbReference>
<dbReference type="InterPro" id="IPR035996">
    <property type="entry name" value="4pyrrol_Methylase_sf"/>
</dbReference>
<keyword evidence="4" id="KW-0808">Transferase</keyword>
<protein>
    <submittedName>
        <fullName evidence="8">Diphthine synthase</fullName>
    </submittedName>
</protein>